<feature type="transmembrane region" description="Helical" evidence="6">
    <location>
        <begin position="73"/>
        <end position="91"/>
    </location>
</feature>
<sequence>MIEISRTITFGQFINNHSPLTRMDPRGKLLCLILLIIVTSLIKSFIAFAALLLFCILIQILSRISTRYVLRGFRPFLGFLAFIFVLQVLFYTGQQQTIYWHWGMLSISLEGLHTSILVILRVLFLYYLFSMLLFTTSLVDLTDGMEALLSPLQRIGIPTNTLVMVFIIALKFVPIFTGEIERLIKAQAARGVRFDQGNFLQRARKIAPLLVPLFLSGFKRAEALSTAMEARCYGFHRGWRRSRRRQLTWARFDLLTSLITLLSCTLIFLASQALP</sequence>
<dbReference type="RefSeq" id="WP_007906420.1">
    <property type="nucleotide sequence ID" value="NZ_ADVG01000001.1"/>
</dbReference>
<feature type="transmembrane region" description="Helical" evidence="6">
    <location>
        <begin position="155"/>
        <end position="176"/>
    </location>
</feature>
<gene>
    <name evidence="7" type="ORF">Krac_11223</name>
</gene>
<evidence type="ECO:0000256" key="4">
    <source>
        <dbReference type="ARBA" id="ARBA00022989"/>
    </source>
</evidence>
<comment type="caution">
    <text evidence="7">The sequence shown here is derived from an EMBL/GenBank/DDBJ whole genome shotgun (WGS) entry which is preliminary data.</text>
</comment>
<dbReference type="STRING" id="485913.Krac_11223"/>
<keyword evidence="4 6" id="KW-1133">Transmembrane helix</keyword>
<dbReference type="AlphaFoldDB" id="D6TJQ1"/>
<dbReference type="InterPro" id="IPR051611">
    <property type="entry name" value="ECF_transporter_component"/>
</dbReference>
<reference evidence="7 8" key="1">
    <citation type="journal article" date="2011" name="Stand. Genomic Sci.">
        <title>Non-contiguous finished genome sequence and contextual data of the filamentous soil bacterium Ktedonobacter racemifer type strain (SOSP1-21).</title>
        <authorList>
            <person name="Chang Y.J."/>
            <person name="Land M."/>
            <person name="Hauser L."/>
            <person name="Chertkov O."/>
            <person name="Del Rio T.G."/>
            <person name="Nolan M."/>
            <person name="Copeland A."/>
            <person name="Tice H."/>
            <person name="Cheng J.F."/>
            <person name="Lucas S."/>
            <person name="Han C."/>
            <person name="Goodwin L."/>
            <person name="Pitluck S."/>
            <person name="Ivanova N."/>
            <person name="Ovchinikova G."/>
            <person name="Pati A."/>
            <person name="Chen A."/>
            <person name="Palaniappan K."/>
            <person name="Mavromatis K."/>
            <person name="Liolios K."/>
            <person name="Brettin T."/>
            <person name="Fiebig A."/>
            <person name="Rohde M."/>
            <person name="Abt B."/>
            <person name="Goker M."/>
            <person name="Detter J.C."/>
            <person name="Woyke T."/>
            <person name="Bristow J."/>
            <person name="Eisen J.A."/>
            <person name="Markowitz V."/>
            <person name="Hugenholtz P."/>
            <person name="Kyrpides N.C."/>
            <person name="Klenk H.P."/>
            <person name="Lapidus A."/>
        </authorList>
    </citation>
    <scope>NUCLEOTIDE SEQUENCE [LARGE SCALE GENOMIC DNA]</scope>
    <source>
        <strain evidence="8">DSM 44963</strain>
    </source>
</reference>
<dbReference type="EMBL" id="ADVG01000001">
    <property type="protein sequence ID" value="EFH89658.1"/>
    <property type="molecule type" value="Genomic_DNA"/>
</dbReference>
<evidence type="ECO:0000256" key="1">
    <source>
        <dbReference type="ARBA" id="ARBA00004141"/>
    </source>
</evidence>
<feature type="transmembrane region" description="Helical" evidence="6">
    <location>
        <begin position="29"/>
        <end position="61"/>
    </location>
</feature>
<dbReference type="CDD" id="cd16914">
    <property type="entry name" value="EcfT"/>
    <property type="match status" value="1"/>
</dbReference>
<feature type="transmembrane region" description="Helical" evidence="6">
    <location>
        <begin position="249"/>
        <end position="270"/>
    </location>
</feature>
<proteinExistence type="predicted"/>
<dbReference type="GO" id="GO:0005886">
    <property type="term" value="C:plasma membrane"/>
    <property type="evidence" value="ECO:0007669"/>
    <property type="project" value="UniProtKB-ARBA"/>
</dbReference>
<evidence type="ECO:0000256" key="3">
    <source>
        <dbReference type="ARBA" id="ARBA00022692"/>
    </source>
</evidence>
<dbReference type="Pfam" id="PF02361">
    <property type="entry name" value="CbiQ"/>
    <property type="match status" value="1"/>
</dbReference>
<dbReference type="PANTHER" id="PTHR34857">
    <property type="entry name" value="SLL0384 PROTEIN"/>
    <property type="match status" value="1"/>
</dbReference>
<name>D6TJQ1_KTERA</name>
<evidence type="ECO:0000313" key="8">
    <source>
        <dbReference type="Proteomes" id="UP000004508"/>
    </source>
</evidence>
<accession>D6TJQ1</accession>
<evidence type="ECO:0000256" key="6">
    <source>
        <dbReference type="SAM" id="Phobius"/>
    </source>
</evidence>
<keyword evidence="8" id="KW-1185">Reference proteome</keyword>
<dbReference type="InterPro" id="IPR003339">
    <property type="entry name" value="ABC/ECF_trnsptr_transmembrane"/>
</dbReference>
<evidence type="ECO:0000256" key="2">
    <source>
        <dbReference type="ARBA" id="ARBA00022475"/>
    </source>
</evidence>
<dbReference type="eggNOG" id="COG0619">
    <property type="taxonomic scope" value="Bacteria"/>
</dbReference>
<dbReference type="OrthoDB" id="8075495at2"/>
<protein>
    <submittedName>
        <fullName evidence="7">Cobalt transport protein</fullName>
    </submittedName>
</protein>
<dbReference type="PANTHER" id="PTHR34857:SF2">
    <property type="entry name" value="SLL0384 PROTEIN"/>
    <property type="match status" value="1"/>
</dbReference>
<evidence type="ECO:0000313" key="7">
    <source>
        <dbReference type="EMBL" id="EFH89658.1"/>
    </source>
</evidence>
<keyword evidence="2" id="KW-1003">Cell membrane</keyword>
<evidence type="ECO:0000256" key="5">
    <source>
        <dbReference type="ARBA" id="ARBA00023136"/>
    </source>
</evidence>
<keyword evidence="5 6" id="KW-0472">Membrane</keyword>
<feature type="transmembrane region" description="Helical" evidence="6">
    <location>
        <begin position="112"/>
        <end position="135"/>
    </location>
</feature>
<organism evidence="7 8">
    <name type="scientific">Ktedonobacter racemifer DSM 44963</name>
    <dbReference type="NCBI Taxonomy" id="485913"/>
    <lineage>
        <taxon>Bacteria</taxon>
        <taxon>Bacillati</taxon>
        <taxon>Chloroflexota</taxon>
        <taxon>Ktedonobacteria</taxon>
        <taxon>Ktedonobacterales</taxon>
        <taxon>Ktedonobacteraceae</taxon>
        <taxon>Ktedonobacter</taxon>
    </lineage>
</organism>
<keyword evidence="3 6" id="KW-0812">Transmembrane</keyword>
<dbReference type="TCDB" id="3.A.1.26.11">
    <property type="family name" value="the atp-binding cassette (abc) superfamily"/>
</dbReference>
<comment type="subcellular location">
    <subcellularLocation>
        <location evidence="1">Membrane</location>
        <topology evidence="1">Multi-pass membrane protein</topology>
    </subcellularLocation>
</comment>
<dbReference type="InParanoid" id="D6TJQ1"/>
<dbReference type="FunCoup" id="D6TJQ1">
    <property type="interactions" value="328"/>
</dbReference>
<dbReference type="Proteomes" id="UP000004508">
    <property type="component" value="Unassembled WGS sequence"/>
</dbReference>